<dbReference type="CDD" id="cd06257">
    <property type="entry name" value="DnaJ"/>
    <property type="match status" value="1"/>
</dbReference>
<dbReference type="PRINTS" id="PR00625">
    <property type="entry name" value="JDOMAIN"/>
</dbReference>
<dbReference type="GO" id="GO:0005737">
    <property type="term" value="C:cytoplasm"/>
    <property type="evidence" value="ECO:0007669"/>
    <property type="project" value="TreeGrafter"/>
</dbReference>
<dbReference type="InterPro" id="IPR001623">
    <property type="entry name" value="DnaJ_domain"/>
</dbReference>
<evidence type="ECO:0000256" key="6">
    <source>
        <dbReference type="ARBA" id="ARBA00023016"/>
    </source>
</evidence>
<dbReference type="GO" id="GO:0051082">
    <property type="term" value="F:unfolded protein binding"/>
    <property type="evidence" value="ECO:0007669"/>
    <property type="project" value="InterPro"/>
</dbReference>
<dbReference type="GeneID" id="86842732"/>
<keyword evidence="11" id="KW-1185">Reference proteome</keyword>
<evidence type="ECO:0000256" key="1">
    <source>
        <dbReference type="ARBA" id="ARBA00022705"/>
    </source>
</evidence>
<accession>A0A2N6PIC2</accession>
<reference evidence="10 11" key="1">
    <citation type="submission" date="2017-09" db="EMBL/GenBank/DDBJ databases">
        <title>Bacterial strain isolated from the female urinary microbiota.</title>
        <authorList>
            <person name="Thomas-White K."/>
            <person name="Kumar N."/>
            <person name="Forster S."/>
            <person name="Putonti C."/>
            <person name="Lawley T."/>
            <person name="Wolfe A.J."/>
        </authorList>
    </citation>
    <scope>NUCLEOTIDE SEQUENCE [LARGE SCALE GENOMIC DNA]</scope>
    <source>
        <strain evidence="10 11">UMB0680</strain>
    </source>
</reference>
<keyword evidence="5" id="KW-0862">Zinc</keyword>
<dbReference type="Proteomes" id="UP000235703">
    <property type="component" value="Unassembled WGS sequence"/>
</dbReference>
<proteinExistence type="predicted"/>
<evidence type="ECO:0000256" key="3">
    <source>
        <dbReference type="ARBA" id="ARBA00022737"/>
    </source>
</evidence>
<dbReference type="Gene3D" id="2.60.260.20">
    <property type="entry name" value="Urease metallochaperone UreE, N-terminal domain"/>
    <property type="match status" value="2"/>
</dbReference>
<evidence type="ECO:0000259" key="9">
    <source>
        <dbReference type="PROSITE" id="PS50076"/>
    </source>
</evidence>
<dbReference type="FunFam" id="2.60.260.20:FF:000005">
    <property type="entry name" value="Chaperone protein dnaJ 1, mitochondrial"/>
    <property type="match status" value="1"/>
</dbReference>
<dbReference type="SMART" id="SM00271">
    <property type="entry name" value="DnaJ"/>
    <property type="match status" value="1"/>
</dbReference>
<dbReference type="PANTHER" id="PTHR43096">
    <property type="entry name" value="DNAJ HOMOLOG 1, MITOCHONDRIAL-RELATED"/>
    <property type="match status" value="1"/>
</dbReference>
<keyword evidence="6" id="KW-0346">Stress response</keyword>
<feature type="domain" description="J" evidence="9">
    <location>
        <begin position="13"/>
        <end position="78"/>
    </location>
</feature>
<dbReference type="Pfam" id="PF01556">
    <property type="entry name" value="DnaJ_C"/>
    <property type="match status" value="1"/>
</dbReference>
<evidence type="ECO:0000256" key="5">
    <source>
        <dbReference type="ARBA" id="ARBA00022833"/>
    </source>
</evidence>
<name>A0A2N6PIC2_9MICO</name>
<comment type="caution">
    <text evidence="10">The sequence shown here is derived from an EMBL/GenBank/DDBJ whole genome shotgun (WGS) entry which is preliminary data.</text>
</comment>
<dbReference type="InterPro" id="IPR018253">
    <property type="entry name" value="DnaJ_domain_CS"/>
</dbReference>
<dbReference type="GO" id="GO:0042026">
    <property type="term" value="P:protein refolding"/>
    <property type="evidence" value="ECO:0007669"/>
    <property type="project" value="TreeGrafter"/>
</dbReference>
<evidence type="ECO:0000256" key="2">
    <source>
        <dbReference type="ARBA" id="ARBA00022723"/>
    </source>
</evidence>
<evidence type="ECO:0000256" key="7">
    <source>
        <dbReference type="ARBA" id="ARBA00023186"/>
    </source>
</evidence>
<gene>
    <name evidence="10" type="ORF">CJ198_03555</name>
</gene>
<dbReference type="InterPro" id="IPR036869">
    <property type="entry name" value="J_dom_sf"/>
</dbReference>
<dbReference type="SUPFAM" id="SSF49493">
    <property type="entry name" value="HSP40/DnaJ peptide-binding domain"/>
    <property type="match status" value="2"/>
</dbReference>
<evidence type="ECO:0000313" key="10">
    <source>
        <dbReference type="EMBL" id="PMB98435.1"/>
    </source>
</evidence>
<keyword evidence="1" id="KW-0235">DNA replication</keyword>
<evidence type="ECO:0000313" key="11">
    <source>
        <dbReference type="Proteomes" id="UP000235703"/>
    </source>
</evidence>
<keyword evidence="2" id="KW-0479">Metal-binding</keyword>
<keyword evidence="4" id="KW-0863">Zinc-finger</keyword>
<organism evidence="10 11">
    <name type="scientific">Brevibacterium luteolum</name>
    <dbReference type="NCBI Taxonomy" id="199591"/>
    <lineage>
        <taxon>Bacteria</taxon>
        <taxon>Bacillati</taxon>
        <taxon>Actinomycetota</taxon>
        <taxon>Actinomycetes</taxon>
        <taxon>Micrococcales</taxon>
        <taxon>Brevibacteriaceae</taxon>
        <taxon>Brevibacterium</taxon>
    </lineage>
</organism>
<keyword evidence="3" id="KW-0677">Repeat</keyword>
<dbReference type="CDD" id="cd10747">
    <property type="entry name" value="DnaJ_C"/>
    <property type="match status" value="1"/>
</dbReference>
<dbReference type="GO" id="GO:0006260">
    <property type="term" value="P:DNA replication"/>
    <property type="evidence" value="ECO:0007669"/>
    <property type="project" value="UniProtKB-KW"/>
</dbReference>
<evidence type="ECO:0000256" key="8">
    <source>
        <dbReference type="SAM" id="MobiDB-lite"/>
    </source>
</evidence>
<sequence>MNSGPQNEWFDTDYYKILGVSKDASQSEIKKAYRKLARKYHPDTNPGDKAAEEKFKQIGQANQVLSDKETREQYDQVRAMGRGGARFSAGAGGPGGAGGAGGAGGFEDIFSGLFNTGGGGTRTRYTTRSPGGGPAGSAGGDIPPEFADLFGGFGGSYGGSPYDSPYGGGFSTGPLKGGDIKASTKLSFTEAAKGATVKLSMPGGKPLTVRTPAGVKDGQKIRLRGKGKASPNGGEPGDVILTVQVEPHPVFTRDGANLRMTLPVTFDEAALGAEVEVPTLGGMPVRVKIPAGTPSGRTLRVRGKGIETKKLTGDLLVTVEIAVPKNLTPKAKEAVEAFREATSGENPRAGLLDRARER</sequence>
<dbReference type="OrthoDB" id="9779889at2"/>
<protein>
    <submittedName>
        <fullName evidence="10">Molecular chaperone DnaJ</fullName>
    </submittedName>
</protein>
<dbReference type="InterPro" id="IPR002939">
    <property type="entry name" value="DnaJ_C"/>
</dbReference>
<dbReference type="PROSITE" id="PS00636">
    <property type="entry name" value="DNAJ_1"/>
    <property type="match status" value="1"/>
</dbReference>
<feature type="region of interest" description="Disordered" evidence="8">
    <location>
        <begin position="338"/>
        <end position="358"/>
    </location>
</feature>
<dbReference type="Pfam" id="PF00226">
    <property type="entry name" value="DnaJ"/>
    <property type="match status" value="1"/>
</dbReference>
<dbReference type="PANTHER" id="PTHR43096:SF54">
    <property type="entry name" value="CHAPERONE PROTEIN DNAJ 1"/>
    <property type="match status" value="1"/>
</dbReference>
<dbReference type="GO" id="GO:0008270">
    <property type="term" value="F:zinc ion binding"/>
    <property type="evidence" value="ECO:0007669"/>
    <property type="project" value="UniProtKB-KW"/>
</dbReference>
<dbReference type="EMBL" id="PNFZ01000002">
    <property type="protein sequence ID" value="PMB98435.1"/>
    <property type="molecule type" value="Genomic_DNA"/>
</dbReference>
<dbReference type="PROSITE" id="PS50076">
    <property type="entry name" value="DNAJ_2"/>
    <property type="match status" value="1"/>
</dbReference>
<dbReference type="RefSeq" id="WP_102160915.1">
    <property type="nucleotide sequence ID" value="NZ_JALXLX010000028.1"/>
</dbReference>
<dbReference type="AlphaFoldDB" id="A0A2N6PIC2"/>
<keyword evidence="7" id="KW-0143">Chaperone</keyword>
<dbReference type="SUPFAM" id="SSF46565">
    <property type="entry name" value="Chaperone J-domain"/>
    <property type="match status" value="1"/>
</dbReference>
<evidence type="ECO:0000256" key="4">
    <source>
        <dbReference type="ARBA" id="ARBA00022771"/>
    </source>
</evidence>
<dbReference type="InterPro" id="IPR008971">
    <property type="entry name" value="HSP40/DnaJ_pept-bd"/>
</dbReference>
<dbReference type="Gene3D" id="1.10.287.110">
    <property type="entry name" value="DnaJ domain"/>
    <property type="match status" value="1"/>
</dbReference>